<dbReference type="EMBL" id="QJNS01000343">
    <property type="protein sequence ID" value="RYO79186.1"/>
    <property type="molecule type" value="Genomic_DNA"/>
</dbReference>
<gene>
    <name evidence="3" type="ORF">DL762_008297</name>
</gene>
<name>A0ABY0GWV2_9PEZI</name>
<reference evidence="3 4" key="1">
    <citation type="submission" date="2018-06" db="EMBL/GenBank/DDBJ databases">
        <title>Complete Genomes of Monosporascus.</title>
        <authorList>
            <person name="Robinson A.J."/>
            <person name="Natvig D.O."/>
        </authorList>
    </citation>
    <scope>NUCLEOTIDE SEQUENCE [LARGE SCALE GENOMIC DNA]</scope>
    <source>
        <strain evidence="3 4">CBS 609.92</strain>
    </source>
</reference>
<comment type="caution">
    <text evidence="3">The sequence shown here is derived from an EMBL/GenBank/DDBJ whole genome shotgun (WGS) entry which is preliminary data.</text>
</comment>
<dbReference type="InterPro" id="IPR012337">
    <property type="entry name" value="RNaseH-like_sf"/>
</dbReference>
<feature type="compositionally biased region" description="Basic and acidic residues" evidence="1">
    <location>
        <begin position="246"/>
        <end position="255"/>
    </location>
</feature>
<evidence type="ECO:0000313" key="3">
    <source>
        <dbReference type="EMBL" id="RYO79186.1"/>
    </source>
</evidence>
<dbReference type="Gene3D" id="3.30.420.10">
    <property type="entry name" value="Ribonuclease H-like superfamily/Ribonuclease H"/>
    <property type="match status" value="1"/>
</dbReference>
<proteinExistence type="predicted"/>
<dbReference type="PANTHER" id="PTHR28072:SF1">
    <property type="entry name" value="CRUCIFORM CUTTING ENDONUCLEASE 1, MITOCHONDRIAL-RELATED"/>
    <property type="match status" value="1"/>
</dbReference>
<evidence type="ECO:0000259" key="2">
    <source>
        <dbReference type="Pfam" id="PF09159"/>
    </source>
</evidence>
<dbReference type="InterPro" id="IPR015242">
    <property type="entry name" value="Ydc2_cat"/>
</dbReference>
<dbReference type="PANTHER" id="PTHR28072">
    <property type="entry name" value="CRUCIFORM CUTTING ENDONUCLEASE 1, MITOCHONDRIAL-RELATED"/>
    <property type="match status" value="1"/>
</dbReference>
<keyword evidence="4" id="KW-1185">Reference proteome</keyword>
<organism evidence="3 4">
    <name type="scientific">Monosporascus cannonballus</name>
    <dbReference type="NCBI Taxonomy" id="155416"/>
    <lineage>
        <taxon>Eukaryota</taxon>
        <taxon>Fungi</taxon>
        <taxon>Dikarya</taxon>
        <taxon>Ascomycota</taxon>
        <taxon>Pezizomycotina</taxon>
        <taxon>Sordariomycetes</taxon>
        <taxon>Xylariomycetidae</taxon>
        <taxon>Xylariales</taxon>
        <taxon>Xylariales incertae sedis</taxon>
        <taxon>Monosporascus</taxon>
    </lineage>
</organism>
<sequence length="365" mass="39498">MVAAAAAAVVRDTVVPSSLKLAQLKRVAFLCGLAMSGTKKDIAERISDAAASAAPVCQASHTTGDCPRILSVDLGLRNLAYSLLTPAGVTNSVSGPGITVSQIAGAPPQVHLHSWRRHDLVSASPSAGKNGDAFSPSALSATAVRFVRQTLLPLNPTHVLIERQRFRTHGAAPVQEWTLRVNTLEAMMHAVFHTLKECGHWDGEVVSVAPSRAAPFWLGSEGGNAEVVAQEVVAEQSTLSVDDDLEAHTPKEKAAGTRSTRQKAKLTMKKEKMDILGNWLEERDIILSQNKDVEAMIETYFQHWKRKPGARRPSVKKSNEVGEDGGIKKIDDLADSLLQGMAWIKWEENKSVLKDKEGITQLLSL</sequence>
<dbReference type="CDD" id="cd16963">
    <property type="entry name" value="CCE1"/>
    <property type="match status" value="1"/>
</dbReference>
<dbReference type="Pfam" id="PF09159">
    <property type="entry name" value="Ydc2-catalyt"/>
    <property type="match status" value="1"/>
</dbReference>
<dbReference type="InterPro" id="IPR036397">
    <property type="entry name" value="RNaseH_sf"/>
</dbReference>
<evidence type="ECO:0000256" key="1">
    <source>
        <dbReference type="SAM" id="MobiDB-lite"/>
    </source>
</evidence>
<feature type="region of interest" description="Disordered" evidence="1">
    <location>
        <begin position="239"/>
        <end position="260"/>
    </location>
</feature>
<evidence type="ECO:0000313" key="4">
    <source>
        <dbReference type="Proteomes" id="UP000294003"/>
    </source>
</evidence>
<dbReference type="Proteomes" id="UP000294003">
    <property type="component" value="Unassembled WGS sequence"/>
</dbReference>
<dbReference type="SUPFAM" id="SSF53098">
    <property type="entry name" value="Ribonuclease H-like"/>
    <property type="match status" value="1"/>
</dbReference>
<protein>
    <recommendedName>
        <fullName evidence="2">Mitochondrial resolvase Ydc2 catalytic domain-containing protein</fullName>
    </recommendedName>
</protein>
<feature type="domain" description="Mitochondrial resolvase Ydc2 catalytic" evidence="2">
    <location>
        <begin position="69"/>
        <end position="351"/>
    </location>
</feature>
<dbReference type="InterPro" id="IPR039197">
    <property type="entry name" value="Mrs1/Cce1"/>
</dbReference>
<accession>A0ABY0GWV2</accession>